<dbReference type="EMBL" id="CP022386">
    <property type="protein sequence ID" value="ATA87375.1"/>
    <property type="molecule type" value="Genomic_DNA"/>
</dbReference>
<dbReference type="OrthoDB" id="1147437at2"/>
<gene>
    <name evidence="1" type="ORF">CGC50_09530</name>
</gene>
<reference evidence="2" key="1">
    <citation type="submission" date="2017-06" db="EMBL/GenBank/DDBJ databases">
        <title>Capnocytophaga spp. assemblies.</title>
        <authorList>
            <person name="Gulvik C.A."/>
        </authorList>
    </citation>
    <scope>NUCLEOTIDE SEQUENCE [LARGE SCALE GENOMIC DNA]</scope>
    <source>
        <strain evidence="2">H1496</strain>
    </source>
</reference>
<organism evidence="1 2">
    <name type="scientific">Capnocytophaga gingivalis</name>
    <dbReference type="NCBI Taxonomy" id="1017"/>
    <lineage>
        <taxon>Bacteria</taxon>
        <taxon>Pseudomonadati</taxon>
        <taxon>Bacteroidota</taxon>
        <taxon>Flavobacteriia</taxon>
        <taxon>Flavobacteriales</taxon>
        <taxon>Flavobacteriaceae</taxon>
        <taxon>Capnocytophaga</taxon>
    </lineage>
</organism>
<dbReference type="KEGG" id="cgh:CGC50_09530"/>
<dbReference type="AlphaFoldDB" id="A0A250FSI7"/>
<sequence length="297" mass="35200">MKRLHPLLLVLLWGQNILWAQKAVLVRTQYESYAIDNETDSLLPDRKESREYYTFLHFNRRKDTLFVHQKDTPKDIAQKDAFSYFLTTKKIDADKLQLLIGDRNYTHTLLFYVESPNIIRVNRDSYVLSDEYNHFLKKKIFKKRDIATILDFLDDQFGDYFIDTEVFMISTKDKYKKNLKMYGGTVLNEADTTVYSTLYAAHDDKGLRMSGKVNTNVPELPFSLDKKRKYIDTDKIVFKIKEQTPKNNATYTQEIYFSGEKFIEKGEYTQYGLNITTFYTKTIEKIKNEKCGYIHTW</sequence>
<dbReference type="GeneID" id="84808793"/>
<evidence type="ECO:0000313" key="2">
    <source>
        <dbReference type="Proteomes" id="UP000217250"/>
    </source>
</evidence>
<protein>
    <submittedName>
        <fullName evidence="1">Uncharacterized protein</fullName>
    </submittedName>
</protein>
<accession>A0A250FSI7</accession>
<dbReference type="Proteomes" id="UP000217250">
    <property type="component" value="Chromosome"/>
</dbReference>
<proteinExistence type="predicted"/>
<evidence type="ECO:0000313" key="1">
    <source>
        <dbReference type="EMBL" id="ATA87375.1"/>
    </source>
</evidence>
<name>A0A250FSI7_9FLAO</name>
<dbReference type="RefSeq" id="WP_095910644.1">
    <property type="nucleotide sequence ID" value="NZ_CAUVLU010000009.1"/>
</dbReference>